<gene>
    <name evidence="1" type="ORF">Scep_008004</name>
</gene>
<evidence type="ECO:0000313" key="1">
    <source>
        <dbReference type="EMBL" id="KAK9149247.1"/>
    </source>
</evidence>
<sequence>MDEKELSPQPIFDLEESVNAATLKSVEFDEFSIMNEYLSEPEKTLEVSSHELDITIAQNKDDEFEKKIGVIFKRLEEPQIGSDEDQPLALVKLPTLPCIFFKPFNGVEIKECSQIFYAVDTFVLDDHDATYFLCWKSRMSSQV</sequence>
<dbReference type="AlphaFoldDB" id="A0AAP0KB68"/>
<reference evidence="1 2" key="1">
    <citation type="submission" date="2024-01" db="EMBL/GenBank/DDBJ databases">
        <title>Genome assemblies of Stephania.</title>
        <authorList>
            <person name="Yang L."/>
        </authorList>
    </citation>
    <scope>NUCLEOTIDE SEQUENCE [LARGE SCALE GENOMIC DNA]</scope>
    <source>
        <strain evidence="1">JXDWG</strain>
        <tissue evidence="1">Leaf</tissue>
    </source>
</reference>
<dbReference type="Proteomes" id="UP001419268">
    <property type="component" value="Unassembled WGS sequence"/>
</dbReference>
<comment type="caution">
    <text evidence="1">The sequence shown here is derived from an EMBL/GenBank/DDBJ whole genome shotgun (WGS) entry which is preliminary data.</text>
</comment>
<name>A0AAP0KB68_9MAGN</name>
<evidence type="ECO:0000313" key="2">
    <source>
        <dbReference type="Proteomes" id="UP001419268"/>
    </source>
</evidence>
<protein>
    <submittedName>
        <fullName evidence="1">Uncharacterized protein</fullName>
    </submittedName>
</protein>
<accession>A0AAP0KB68</accession>
<proteinExistence type="predicted"/>
<keyword evidence="2" id="KW-1185">Reference proteome</keyword>
<organism evidence="1 2">
    <name type="scientific">Stephania cephalantha</name>
    <dbReference type="NCBI Taxonomy" id="152367"/>
    <lineage>
        <taxon>Eukaryota</taxon>
        <taxon>Viridiplantae</taxon>
        <taxon>Streptophyta</taxon>
        <taxon>Embryophyta</taxon>
        <taxon>Tracheophyta</taxon>
        <taxon>Spermatophyta</taxon>
        <taxon>Magnoliopsida</taxon>
        <taxon>Ranunculales</taxon>
        <taxon>Menispermaceae</taxon>
        <taxon>Menispermoideae</taxon>
        <taxon>Cissampelideae</taxon>
        <taxon>Stephania</taxon>
    </lineage>
</organism>
<dbReference type="EMBL" id="JBBNAG010000003">
    <property type="protein sequence ID" value="KAK9149247.1"/>
    <property type="molecule type" value="Genomic_DNA"/>
</dbReference>